<dbReference type="GO" id="GO:0033993">
    <property type="term" value="P:response to lipid"/>
    <property type="evidence" value="ECO:0007669"/>
    <property type="project" value="TreeGrafter"/>
</dbReference>
<dbReference type="Proteomes" id="UP000271098">
    <property type="component" value="Unassembled WGS sequence"/>
</dbReference>
<sequence>MQVPKIFHVNWFRRDANGDFLWPGYGQNIRVIDWILRRLDGDESIGQKTAIGIVPKDGSLNLEGLENIDMKELMSVPKQYWQEDVAEVRKFMDEQVGPDLPKEVRAEMERQFERIAAL</sequence>
<dbReference type="Pfam" id="PF00821">
    <property type="entry name" value="PEPCK_GTP"/>
    <property type="match status" value="1"/>
</dbReference>
<dbReference type="PANTHER" id="PTHR11561">
    <property type="entry name" value="PHOSPHOENOLPYRUVATE CARBOXYKINASE"/>
    <property type="match status" value="1"/>
</dbReference>
<dbReference type="GO" id="GO:0046327">
    <property type="term" value="P:glycerol biosynthetic process from pyruvate"/>
    <property type="evidence" value="ECO:0007669"/>
    <property type="project" value="TreeGrafter"/>
</dbReference>
<dbReference type="GO" id="GO:0006094">
    <property type="term" value="P:gluconeogenesis"/>
    <property type="evidence" value="ECO:0007669"/>
    <property type="project" value="InterPro"/>
</dbReference>
<dbReference type="EMBL" id="UYRT01013535">
    <property type="protein sequence ID" value="VDK53129.1"/>
    <property type="molecule type" value="Genomic_DNA"/>
</dbReference>
<dbReference type="InterPro" id="IPR035077">
    <property type="entry name" value="PEP_carboxykinase_GTP_C"/>
</dbReference>
<dbReference type="GO" id="GO:0019543">
    <property type="term" value="P:propionate catabolic process"/>
    <property type="evidence" value="ECO:0007669"/>
    <property type="project" value="TreeGrafter"/>
</dbReference>
<dbReference type="AlphaFoldDB" id="A0A3P6R2V4"/>
<accession>A0A3P6R2V4</accession>
<dbReference type="GO" id="GO:0006107">
    <property type="term" value="P:oxaloacetate metabolic process"/>
    <property type="evidence" value="ECO:0007669"/>
    <property type="project" value="TreeGrafter"/>
</dbReference>
<feature type="domain" description="Phosphoenolpyruvate carboxykinase C-terminal P-loop" evidence="1">
    <location>
        <begin position="2"/>
        <end position="113"/>
    </location>
</feature>
<name>A0A3P6R2V4_9BILA</name>
<organism evidence="2 4">
    <name type="scientific">Gongylonema pulchrum</name>
    <dbReference type="NCBI Taxonomy" id="637853"/>
    <lineage>
        <taxon>Eukaryota</taxon>
        <taxon>Metazoa</taxon>
        <taxon>Ecdysozoa</taxon>
        <taxon>Nematoda</taxon>
        <taxon>Chromadorea</taxon>
        <taxon>Rhabditida</taxon>
        <taxon>Spirurina</taxon>
        <taxon>Spiruromorpha</taxon>
        <taxon>Spiruroidea</taxon>
        <taxon>Gongylonematidae</taxon>
        <taxon>Gongylonema</taxon>
    </lineage>
</organism>
<dbReference type="GO" id="GO:0030145">
    <property type="term" value="F:manganese ion binding"/>
    <property type="evidence" value="ECO:0007669"/>
    <property type="project" value="TreeGrafter"/>
</dbReference>
<protein>
    <recommendedName>
        <fullName evidence="1">Phosphoenolpyruvate carboxykinase C-terminal P-loop domain-containing protein</fullName>
    </recommendedName>
</protein>
<evidence type="ECO:0000313" key="2">
    <source>
        <dbReference type="EMBL" id="VDK52927.1"/>
    </source>
</evidence>
<dbReference type="Gene3D" id="3.90.228.20">
    <property type="match status" value="1"/>
</dbReference>
<dbReference type="GO" id="GO:0071333">
    <property type="term" value="P:cellular response to glucose stimulus"/>
    <property type="evidence" value="ECO:0007669"/>
    <property type="project" value="TreeGrafter"/>
</dbReference>
<dbReference type="GO" id="GO:0005525">
    <property type="term" value="F:GTP binding"/>
    <property type="evidence" value="ECO:0007669"/>
    <property type="project" value="InterPro"/>
</dbReference>
<dbReference type="GO" id="GO:0042594">
    <property type="term" value="P:response to starvation"/>
    <property type="evidence" value="ECO:0007669"/>
    <property type="project" value="TreeGrafter"/>
</dbReference>
<reference evidence="2 4" key="1">
    <citation type="submission" date="2018-11" db="EMBL/GenBank/DDBJ databases">
        <authorList>
            <consortium name="Pathogen Informatics"/>
        </authorList>
    </citation>
    <scope>NUCLEOTIDE SEQUENCE [LARGE SCALE GENOMIC DNA]</scope>
</reference>
<evidence type="ECO:0000259" key="1">
    <source>
        <dbReference type="Pfam" id="PF00821"/>
    </source>
</evidence>
<evidence type="ECO:0000313" key="4">
    <source>
        <dbReference type="Proteomes" id="UP000271098"/>
    </source>
</evidence>
<dbReference type="PANTHER" id="PTHR11561:SF16">
    <property type="entry name" value="PHOSPHOENOLPYRUVATE CARBOXYKINASE (GTP)"/>
    <property type="match status" value="1"/>
</dbReference>
<gene>
    <name evidence="2" type="ORF">GPUH_LOCUS5977</name>
    <name evidence="3" type="ORF">GPUH_LOCUS6027</name>
</gene>
<proteinExistence type="predicted"/>
<dbReference type="InterPro" id="IPR008209">
    <property type="entry name" value="PEP_carboxykinase_GTP"/>
</dbReference>
<keyword evidence="4" id="KW-1185">Reference proteome</keyword>
<dbReference type="OrthoDB" id="10054927at2759"/>
<dbReference type="SUPFAM" id="SSF53795">
    <property type="entry name" value="PEP carboxykinase-like"/>
    <property type="match status" value="1"/>
</dbReference>
<dbReference type="GO" id="GO:0004613">
    <property type="term" value="F:phosphoenolpyruvate carboxykinase (GTP) activity"/>
    <property type="evidence" value="ECO:0007669"/>
    <property type="project" value="TreeGrafter"/>
</dbReference>
<dbReference type="EMBL" id="UYRT01013318">
    <property type="protein sequence ID" value="VDK52927.1"/>
    <property type="molecule type" value="Genomic_DNA"/>
</dbReference>
<dbReference type="GO" id="GO:0005829">
    <property type="term" value="C:cytosol"/>
    <property type="evidence" value="ECO:0007669"/>
    <property type="project" value="TreeGrafter"/>
</dbReference>
<dbReference type="InterPro" id="IPR013035">
    <property type="entry name" value="PEP_carboxykinase_C"/>
</dbReference>
<evidence type="ECO:0000313" key="3">
    <source>
        <dbReference type="EMBL" id="VDK53129.1"/>
    </source>
</evidence>